<dbReference type="PROSITE" id="PS51257">
    <property type="entry name" value="PROKAR_LIPOPROTEIN"/>
    <property type="match status" value="1"/>
</dbReference>
<proteinExistence type="predicted"/>
<dbReference type="AlphaFoldDB" id="A0A9X2XNK0"/>
<accession>A0A9X2XNK0</accession>
<dbReference type="EMBL" id="JAOTIF010000003">
    <property type="protein sequence ID" value="MCU7548953.1"/>
    <property type="molecule type" value="Genomic_DNA"/>
</dbReference>
<gene>
    <name evidence="2" type="ORF">OCK74_07485</name>
</gene>
<evidence type="ECO:0000313" key="3">
    <source>
        <dbReference type="Proteomes" id="UP001155483"/>
    </source>
</evidence>
<evidence type="ECO:0000313" key="2">
    <source>
        <dbReference type="EMBL" id="MCU7548953.1"/>
    </source>
</evidence>
<comment type="caution">
    <text evidence="2">The sequence shown here is derived from an EMBL/GenBank/DDBJ whole genome shotgun (WGS) entry which is preliminary data.</text>
</comment>
<sequence length="263" mass="29541">MNHLKIALILTLFSSTFFAACKKDDDNGGNSENACKVSNVQYFDSGQVIETGTYTYTGNQVSKIQFNDYNFTFEYTGNNVSKRNYFFSAGSSPEAYDQISYNSDNTVSKIETFSKSNTSSTYSSVYRLDFVYTGGKLSKVRYLDVTGGASDLLVENTYTYTGNNITSLSYVDYTDTTQGTINYTYDTNPNLFKKQNSQTYQIDFFFNPLLFDSQGSLLPMAFSENNVTKLENTQIDYVSDDKKNLKDLKIGGVVLASYSYSCQ</sequence>
<organism evidence="2 3">
    <name type="scientific">Paraflavisolibacter caeni</name>
    <dbReference type="NCBI Taxonomy" id="2982496"/>
    <lineage>
        <taxon>Bacteria</taxon>
        <taxon>Pseudomonadati</taxon>
        <taxon>Bacteroidota</taxon>
        <taxon>Chitinophagia</taxon>
        <taxon>Chitinophagales</taxon>
        <taxon>Chitinophagaceae</taxon>
        <taxon>Paraflavisolibacter</taxon>
    </lineage>
</organism>
<evidence type="ECO:0000256" key="1">
    <source>
        <dbReference type="SAM" id="SignalP"/>
    </source>
</evidence>
<dbReference type="RefSeq" id="WP_279296397.1">
    <property type="nucleotide sequence ID" value="NZ_JAOTIF010000003.1"/>
</dbReference>
<keyword evidence="1" id="KW-0732">Signal</keyword>
<name>A0A9X2XNK0_9BACT</name>
<protein>
    <recommendedName>
        <fullName evidence="4">DUF4595 domain-containing protein</fullName>
    </recommendedName>
</protein>
<feature type="chain" id="PRO_5040916091" description="DUF4595 domain-containing protein" evidence="1">
    <location>
        <begin position="20"/>
        <end position="263"/>
    </location>
</feature>
<dbReference type="Proteomes" id="UP001155483">
    <property type="component" value="Unassembled WGS sequence"/>
</dbReference>
<feature type="signal peptide" evidence="1">
    <location>
        <begin position="1"/>
        <end position="19"/>
    </location>
</feature>
<evidence type="ECO:0008006" key="4">
    <source>
        <dbReference type="Google" id="ProtNLM"/>
    </source>
</evidence>
<keyword evidence="3" id="KW-1185">Reference proteome</keyword>
<reference evidence="2" key="1">
    <citation type="submission" date="2022-09" db="EMBL/GenBank/DDBJ databases">
        <authorList>
            <person name="Yuan C."/>
            <person name="Ke Z."/>
        </authorList>
    </citation>
    <scope>NUCLEOTIDE SEQUENCE</scope>
    <source>
        <strain evidence="2">LB-8</strain>
    </source>
</reference>
<reference evidence="2" key="2">
    <citation type="submission" date="2023-04" db="EMBL/GenBank/DDBJ databases">
        <title>Paracnuella aquatica gen. nov., sp. nov., a member of the family Chitinophagaceae isolated from a hot spring.</title>
        <authorList>
            <person name="Wang C."/>
        </authorList>
    </citation>
    <scope>NUCLEOTIDE SEQUENCE</scope>
    <source>
        <strain evidence="2">LB-8</strain>
    </source>
</reference>